<evidence type="ECO:0000256" key="1">
    <source>
        <dbReference type="SAM" id="MobiDB-lite"/>
    </source>
</evidence>
<proteinExistence type="predicted"/>
<evidence type="ECO:0000313" key="3">
    <source>
        <dbReference type="Proteomes" id="UP001153148"/>
    </source>
</evidence>
<organism evidence="2 3">
    <name type="scientific">Timema podura</name>
    <name type="common">Walking stick</name>
    <dbReference type="NCBI Taxonomy" id="61482"/>
    <lineage>
        <taxon>Eukaryota</taxon>
        <taxon>Metazoa</taxon>
        <taxon>Ecdysozoa</taxon>
        <taxon>Arthropoda</taxon>
        <taxon>Hexapoda</taxon>
        <taxon>Insecta</taxon>
        <taxon>Pterygota</taxon>
        <taxon>Neoptera</taxon>
        <taxon>Polyneoptera</taxon>
        <taxon>Phasmatodea</taxon>
        <taxon>Timematodea</taxon>
        <taxon>Timematoidea</taxon>
        <taxon>Timematidae</taxon>
        <taxon>Timema</taxon>
    </lineage>
</organism>
<accession>A0ABN7PUM6</accession>
<feature type="non-terminal residue" evidence="2">
    <location>
        <position position="110"/>
    </location>
</feature>
<keyword evidence="3" id="KW-1185">Reference proteome</keyword>
<feature type="region of interest" description="Disordered" evidence="1">
    <location>
        <begin position="23"/>
        <end position="44"/>
    </location>
</feature>
<protein>
    <submittedName>
        <fullName evidence="2">Uncharacterized protein</fullName>
    </submittedName>
</protein>
<sequence length="110" mass="11216">PPPPQPQYCSKCGYAAPQQSYQAPQHPTYYAPQQPAAYHPRPQPTVYQQPAAVGGCGTPACGTPVYQAPAPQAPVYQPAAPAQSTGCSTCGGTGQHLAAPAISYASSSSS</sequence>
<gene>
    <name evidence="2" type="ORF">TPAB3V08_LOCUS16281</name>
</gene>
<name>A0ABN7PUM6_TIMPD</name>
<evidence type="ECO:0000313" key="2">
    <source>
        <dbReference type="EMBL" id="CAG2069339.1"/>
    </source>
</evidence>
<reference evidence="2" key="1">
    <citation type="submission" date="2021-03" db="EMBL/GenBank/DDBJ databases">
        <authorList>
            <person name="Tran Van P."/>
        </authorList>
    </citation>
    <scope>NUCLEOTIDE SEQUENCE</scope>
</reference>
<dbReference type="Proteomes" id="UP001153148">
    <property type="component" value="Unassembled WGS sequence"/>
</dbReference>
<feature type="non-terminal residue" evidence="2">
    <location>
        <position position="1"/>
    </location>
</feature>
<comment type="caution">
    <text evidence="2">The sequence shown here is derived from an EMBL/GenBank/DDBJ whole genome shotgun (WGS) entry which is preliminary data.</text>
</comment>
<dbReference type="EMBL" id="CAJPIN010129964">
    <property type="protein sequence ID" value="CAG2069339.1"/>
    <property type="molecule type" value="Genomic_DNA"/>
</dbReference>